<dbReference type="InterPro" id="IPR011990">
    <property type="entry name" value="TPR-like_helical_dom_sf"/>
</dbReference>
<comment type="subcellular location">
    <subcellularLocation>
        <location evidence="5">Cell inner membrane</location>
        <topology evidence="5">Single-pass membrane protein</topology>
        <orientation evidence="5">Periplasmic side</orientation>
    </subcellularLocation>
    <subcellularLocation>
        <location evidence="1">Membrane</location>
        <topology evidence="1">Single-pass membrane protein</topology>
    </subcellularLocation>
</comment>
<dbReference type="SUPFAM" id="SSF81901">
    <property type="entry name" value="HCP-like"/>
    <property type="match status" value="2"/>
</dbReference>
<comment type="similarity">
    <text evidence="5">Belongs to the TonB family.</text>
</comment>
<reference evidence="7 8" key="1">
    <citation type="submission" date="2023-08" db="EMBL/GenBank/DDBJ databases">
        <title>Pseudoalteromonas haloplanktis LL1 genome.</title>
        <authorList>
            <person name="Wu S."/>
        </authorList>
    </citation>
    <scope>NUCLEOTIDE SEQUENCE [LARGE SCALE GENOMIC DNA]</scope>
    <source>
        <strain evidence="7 8">LL1</strain>
    </source>
</reference>
<evidence type="ECO:0000313" key="8">
    <source>
        <dbReference type="Proteomes" id="UP001226574"/>
    </source>
</evidence>
<dbReference type="PANTHER" id="PTHR11102:SF160">
    <property type="entry name" value="ERAD-ASSOCIATED E3 UBIQUITIN-PROTEIN LIGASE COMPONENT HRD3"/>
    <property type="match status" value="1"/>
</dbReference>
<dbReference type="Gene3D" id="3.30.2420.10">
    <property type="entry name" value="TonB"/>
    <property type="match status" value="1"/>
</dbReference>
<keyword evidence="5" id="KW-0813">Transport</keyword>
<dbReference type="RefSeq" id="WP_232321820.1">
    <property type="nucleotide sequence ID" value="NZ_JAVIFY010000013.1"/>
</dbReference>
<evidence type="ECO:0000256" key="1">
    <source>
        <dbReference type="ARBA" id="ARBA00004167"/>
    </source>
</evidence>
<dbReference type="Proteomes" id="UP001226574">
    <property type="component" value="Unassembled WGS sequence"/>
</dbReference>
<evidence type="ECO:0000256" key="3">
    <source>
        <dbReference type="ARBA" id="ARBA00022989"/>
    </source>
</evidence>
<comment type="caution">
    <text evidence="7">The sequence shown here is derived from an EMBL/GenBank/DDBJ whole genome shotgun (WGS) entry which is preliminary data.</text>
</comment>
<evidence type="ECO:0000256" key="2">
    <source>
        <dbReference type="ARBA" id="ARBA00022692"/>
    </source>
</evidence>
<dbReference type="InterPro" id="IPR003538">
    <property type="entry name" value="TonB"/>
</dbReference>
<dbReference type="SUPFAM" id="SSF74653">
    <property type="entry name" value="TolA/TonB C-terminal domain"/>
    <property type="match status" value="1"/>
</dbReference>
<dbReference type="InterPro" id="IPR037682">
    <property type="entry name" value="TonB_C"/>
</dbReference>
<keyword evidence="8" id="KW-1185">Reference proteome</keyword>
<evidence type="ECO:0000313" key="7">
    <source>
        <dbReference type="EMBL" id="MDQ9093162.1"/>
    </source>
</evidence>
<evidence type="ECO:0000256" key="4">
    <source>
        <dbReference type="ARBA" id="ARBA00023136"/>
    </source>
</evidence>
<dbReference type="NCBIfam" id="TIGR01352">
    <property type="entry name" value="tonB_Cterm"/>
    <property type="match status" value="1"/>
</dbReference>
<feature type="domain" description="TonB C-terminal" evidence="6">
    <location>
        <begin position="150"/>
        <end position="244"/>
    </location>
</feature>
<dbReference type="InterPro" id="IPR006260">
    <property type="entry name" value="TonB/TolA_C"/>
</dbReference>
<keyword evidence="5" id="KW-1003">Cell membrane</keyword>
<dbReference type="PRINTS" id="PR01374">
    <property type="entry name" value="TONBPROTEIN"/>
</dbReference>
<dbReference type="SMART" id="SM00671">
    <property type="entry name" value="SEL1"/>
    <property type="match status" value="3"/>
</dbReference>
<proteinExistence type="inferred from homology"/>
<dbReference type="Pfam" id="PF08238">
    <property type="entry name" value="Sel1"/>
    <property type="match status" value="3"/>
</dbReference>
<dbReference type="PANTHER" id="PTHR11102">
    <property type="entry name" value="SEL-1-LIKE PROTEIN"/>
    <property type="match status" value="1"/>
</dbReference>
<evidence type="ECO:0000259" key="6">
    <source>
        <dbReference type="PROSITE" id="PS52015"/>
    </source>
</evidence>
<keyword evidence="5" id="KW-0653">Protein transport</keyword>
<dbReference type="PROSITE" id="PS52015">
    <property type="entry name" value="TONB_CTD"/>
    <property type="match status" value="1"/>
</dbReference>
<dbReference type="Pfam" id="PF03544">
    <property type="entry name" value="TonB_C"/>
    <property type="match status" value="1"/>
</dbReference>
<gene>
    <name evidence="7" type="ORF">RC083_16415</name>
</gene>
<keyword evidence="5" id="KW-0735">Signal-anchor</keyword>
<name>A0ABU1BHT9_PSEHA</name>
<dbReference type="EMBL" id="JAVIFY010000013">
    <property type="protein sequence ID" value="MDQ9093162.1"/>
    <property type="molecule type" value="Genomic_DNA"/>
</dbReference>
<organism evidence="7 8">
    <name type="scientific">Pseudoalteromonas haloplanktis</name>
    <name type="common">Alteromonas haloplanktis</name>
    <dbReference type="NCBI Taxonomy" id="228"/>
    <lineage>
        <taxon>Bacteria</taxon>
        <taxon>Pseudomonadati</taxon>
        <taxon>Pseudomonadota</taxon>
        <taxon>Gammaproteobacteria</taxon>
        <taxon>Alteromonadales</taxon>
        <taxon>Pseudoalteromonadaceae</taxon>
        <taxon>Pseudoalteromonas</taxon>
    </lineage>
</organism>
<dbReference type="InterPro" id="IPR050767">
    <property type="entry name" value="Sel1_AlgK"/>
</dbReference>
<sequence>MSAHTVIKHTQHTAGLCRYKFLFGLLCLLFMSDIRADLLSATLDYHQGNFKEAQHEFQKLAYLGNADAIYNIAVMNLHGQGVEKNKAQAYAWFSLAADFGLLDARDTAMLIARQSNNKQPLDDAYNALLKQLSFQWYDQQLRPELNASPAPHASPQRSYTVEPKYPEHAYQNGIEGWVWLEFDIDKSGAVTDISLIDSYPKKTFDQAIINAVKRWQYQGDSKTLPYYNRSLLYHFTTFKGKQYEQSFKSQQREYNEKISDLIDAAEQGNALVQYYIANWLSSEEYNASRLLKYHWQQANANSELLLRSAVNGYANSQYRIGANMLRGEYGKVDREKGLNWILLAAQSGFANAQYRLGQELLNSQYVDYAPNKALTWLKAAAAQGLFSAKRELALLLFELKKPPQQINEALNAALAVDSEHPQLLLLKAKIQAVSNKPLAAQKLAASALEEARNRNWDQSNIEQFIATLP</sequence>
<keyword evidence="2" id="KW-0812">Transmembrane</keyword>
<dbReference type="InterPro" id="IPR006597">
    <property type="entry name" value="Sel1-like"/>
</dbReference>
<protein>
    <recommendedName>
        <fullName evidence="5">Protein TonB</fullName>
    </recommendedName>
</protein>
<keyword evidence="4" id="KW-0472">Membrane</keyword>
<keyword evidence="5" id="KW-0997">Cell inner membrane</keyword>
<evidence type="ECO:0000256" key="5">
    <source>
        <dbReference type="RuleBase" id="RU362123"/>
    </source>
</evidence>
<dbReference type="Gene3D" id="1.25.40.10">
    <property type="entry name" value="Tetratricopeptide repeat domain"/>
    <property type="match status" value="2"/>
</dbReference>
<accession>A0ABU1BHT9</accession>
<keyword evidence="3" id="KW-1133">Transmembrane helix</keyword>
<comment type="function">
    <text evidence="5">Interacts with outer membrane receptor proteins that carry out high-affinity binding and energy dependent uptake into the periplasmic space of specific substrates. It could act to transduce energy from the cytoplasmic membrane to specific energy-requiring processes in the outer membrane, resulting in the release into the periplasm of ligands bound by these outer membrane proteins.</text>
</comment>